<sequence length="124" mass="12682">MAALERRGSGAYRSNSAAAAPAPAPSAGPAEGALAKGREGAMPPATAASSECALCEAFVRLKGLAVLAMGTGVAFVVLRKPLPLPWSALFSLAVAALPSYAITRRQLKKCAHLWDFQPPPKGSP</sequence>
<keyword evidence="2 3" id="KW-0812">Transmembrane</keyword>
<dbReference type="InterPro" id="IPR038259">
    <property type="entry name" value="Tmem141_sf"/>
</dbReference>
<evidence type="ECO:0000256" key="1">
    <source>
        <dbReference type="SAM" id="MobiDB-lite"/>
    </source>
</evidence>
<gene>
    <name evidence="3" type="ORF">NXF25_017089</name>
</gene>
<organism evidence="3 4">
    <name type="scientific">Crotalus adamanteus</name>
    <name type="common">Eastern diamondback rattlesnake</name>
    <dbReference type="NCBI Taxonomy" id="8729"/>
    <lineage>
        <taxon>Eukaryota</taxon>
        <taxon>Metazoa</taxon>
        <taxon>Chordata</taxon>
        <taxon>Craniata</taxon>
        <taxon>Vertebrata</taxon>
        <taxon>Euteleostomi</taxon>
        <taxon>Lepidosauria</taxon>
        <taxon>Squamata</taxon>
        <taxon>Bifurcata</taxon>
        <taxon>Unidentata</taxon>
        <taxon>Episquamata</taxon>
        <taxon>Toxicofera</taxon>
        <taxon>Serpentes</taxon>
        <taxon>Colubroidea</taxon>
        <taxon>Viperidae</taxon>
        <taxon>Crotalinae</taxon>
        <taxon>Crotalus</taxon>
    </lineage>
</organism>
<dbReference type="AlphaFoldDB" id="A0AAW1ARV1"/>
<proteinExistence type="predicted"/>
<name>A0AAW1ARV1_CROAD</name>
<keyword evidence="2" id="KW-1133">Transmembrane helix</keyword>
<dbReference type="EMBL" id="JAOTOJ010000016">
    <property type="protein sequence ID" value="KAK9392245.1"/>
    <property type="molecule type" value="Genomic_DNA"/>
</dbReference>
<dbReference type="Proteomes" id="UP001474421">
    <property type="component" value="Unassembled WGS sequence"/>
</dbReference>
<comment type="caution">
    <text evidence="3">The sequence shown here is derived from an EMBL/GenBank/DDBJ whole genome shotgun (WGS) entry which is preliminary data.</text>
</comment>
<feature type="region of interest" description="Disordered" evidence="1">
    <location>
        <begin position="1"/>
        <end position="44"/>
    </location>
</feature>
<dbReference type="InterPro" id="IPR026788">
    <property type="entry name" value="Tmem141"/>
</dbReference>
<feature type="transmembrane region" description="Helical" evidence="2">
    <location>
        <begin position="59"/>
        <end position="78"/>
    </location>
</feature>
<evidence type="ECO:0000313" key="4">
    <source>
        <dbReference type="Proteomes" id="UP001474421"/>
    </source>
</evidence>
<evidence type="ECO:0000313" key="3">
    <source>
        <dbReference type="EMBL" id="KAK9392245.1"/>
    </source>
</evidence>
<keyword evidence="2" id="KW-0472">Membrane</keyword>
<accession>A0AAW1ARV1</accession>
<dbReference type="Gene3D" id="1.10.3350.20">
    <property type="entry name" value="Tmem141 protein family"/>
    <property type="match status" value="1"/>
</dbReference>
<feature type="compositionally biased region" description="Low complexity" evidence="1">
    <location>
        <begin position="9"/>
        <end position="35"/>
    </location>
</feature>
<reference evidence="3 4" key="1">
    <citation type="journal article" date="2024" name="Proc. Natl. Acad. Sci. U.S.A.">
        <title>The genetic regulatory architecture and epigenomic basis for age-related changes in rattlesnake venom.</title>
        <authorList>
            <person name="Hogan M.P."/>
            <person name="Holding M.L."/>
            <person name="Nystrom G.S."/>
            <person name="Colston T.J."/>
            <person name="Bartlett D.A."/>
            <person name="Mason A.J."/>
            <person name="Ellsworth S.A."/>
            <person name="Rautsaw R.M."/>
            <person name="Lawrence K.C."/>
            <person name="Strickland J.L."/>
            <person name="He B."/>
            <person name="Fraser P."/>
            <person name="Margres M.J."/>
            <person name="Gilbert D.M."/>
            <person name="Gibbs H.L."/>
            <person name="Parkinson C.L."/>
            <person name="Rokyta D.R."/>
        </authorList>
    </citation>
    <scope>NUCLEOTIDE SEQUENCE [LARGE SCALE GENOMIC DNA]</scope>
    <source>
        <strain evidence="3">DRR0105</strain>
    </source>
</reference>
<evidence type="ECO:0000256" key="2">
    <source>
        <dbReference type="SAM" id="Phobius"/>
    </source>
</evidence>
<feature type="transmembrane region" description="Helical" evidence="2">
    <location>
        <begin position="84"/>
        <end position="103"/>
    </location>
</feature>
<protein>
    <submittedName>
        <fullName evidence="3">Transmembrane protein</fullName>
    </submittedName>
</protein>
<dbReference type="Pfam" id="PF15110">
    <property type="entry name" value="TMEM141"/>
    <property type="match status" value="1"/>
</dbReference>
<keyword evidence="4" id="KW-1185">Reference proteome</keyword>